<name>A0A0V0XYX8_TRIPS</name>
<comment type="caution">
    <text evidence="1">The sequence shown here is derived from an EMBL/GenBank/DDBJ whole genome shotgun (WGS) entry which is preliminary data.</text>
</comment>
<dbReference type="AlphaFoldDB" id="A0A0V0XYX8"/>
<proteinExistence type="predicted"/>
<sequence>MDNTDETNYFLFDSHWRSSLQLVANQFILMQAIGSYVWDVRVLRERGGGYFALCTENYSTIEN</sequence>
<evidence type="ECO:0000313" key="1">
    <source>
        <dbReference type="EMBL" id="KRX93310.1"/>
    </source>
</evidence>
<gene>
    <name evidence="1" type="ORF">T4E_10748</name>
</gene>
<evidence type="ECO:0000313" key="2">
    <source>
        <dbReference type="Proteomes" id="UP000054815"/>
    </source>
</evidence>
<dbReference type="EMBL" id="JYDU01000092">
    <property type="protein sequence ID" value="KRX93310.1"/>
    <property type="molecule type" value="Genomic_DNA"/>
</dbReference>
<accession>A0A0V0XYX8</accession>
<organism evidence="1 2">
    <name type="scientific">Trichinella pseudospiralis</name>
    <name type="common">Parasitic roundworm</name>
    <dbReference type="NCBI Taxonomy" id="6337"/>
    <lineage>
        <taxon>Eukaryota</taxon>
        <taxon>Metazoa</taxon>
        <taxon>Ecdysozoa</taxon>
        <taxon>Nematoda</taxon>
        <taxon>Enoplea</taxon>
        <taxon>Dorylaimia</taxon>
        <taxon>Trichinellida</taxon>
        <taxon>Trichinellidae</taxon>
        <taxon>Trichinella</taxon>
    </lineage>
</organism>
<dbReference type="Proteomes" id="UP000054815">
    <property type="component" value="Unassembled WGS sequence"/>
</dbReference>
<protein>
    <submittedName>
        <fullName evidence="1">Uncharacterized protein</fullName>
    </submittedName>
</protein>
<reference evidence="1 2" key="1">
    <citation type="submission" date="2015-01" db="EMBL/GenBank/DDBJ databases">
        <title>Evolution of Trichinella species and genotypes.</title>
        <authorList>
            <person name="Korhonen P.K."/>
            <person name="Edoardo P."/>
            <person name="Giuseppe L.R."/>
            <person name="Gasser R.B."/>
        </authorList>
    </citation>
    <scope>NUCLEOTIDE SEQUENCE [LARGE SCALE GENOMIC DNA]</scope>
    <source>
        <strain evidence="1">ISS141</strain>
    </source>
</reference>